<evidence type="ECO:0000256" key="2">
    <source>
        <dbReference type="ARBA" id="ARBA00022692"/>
    </source>
</evidence>
<dbReference type="GO" id="GO:0016020">
    <property type="term" value="C:membrane"/>
    <property type="evidence" value="ECO:0007669"/>
    <property type="project" value="UniProtKB-SubCell"/>
</dbReference>
<evidence type="ECO:0008006" key="13">
    <source>
        <dbReference type="Google" id="ProtNLM"/>
    </source>
</evidence>
<dbReference type="Pfam" id="PF00571">
    <property type="entry name" value="CBS"/>
    <property type="match status" value="2"/>
</dbReference>
<evidence type="ECO:0000256" key="4">
    <source>
        <dbReference type="ARBA" id="ARBA00022989"/>
    </source>
</evidence>
<evidence type="ECO:0000256" key="7">
    <source>
        <dbReference type="PROSITE-ProRule" id="PRU00703"/>
    </source>
</evidence>
<feature type="transmembrane region" description="Helical" evidence="8">
    <location>
        <begin position="92"/>
        <end position="111"/>
    </location>
</feature>
<dbReference type="Pfam" id="PF01595">
    <property type="entry name" value="CNNM"/>
    <property type="match status" value="1"/>
</dbReference>
<feature type="domain" description="CNNM transmembrane" evidence="10">
    <location>
        <begin position="1"/>
        <end position="187"/>
    </location>
</feature>
<evidence type="ECO:0000256" key="5">
    <source>
        <dbReference type="ARBA" id="ARBA00023122"/>
    </source>
</evidence>
<name>A0A2H1EI55_9ARCH</name>
<dbReference type="SUPFAM" id="SSF56176">
    <property type="entry name" value="FAD-binding/transporter-associated domain-like"/>
    <property type="match status" value="1"/>
</dbReference>
<dbReference type="OrthoDB" id="9671at2157"/>
<dbReference type="SMART" id="SM01091">
    <property type="entry name" value="CorC_HlyC"/>
    <property type="match status" value="1"/>
</dbReference>
<dbReference type="PANTHER" id="PTHR22777">
    <property type="entry name" value="HEMOLYSIN-RELATED"/>
    <property type="match status" value="1"/>
</dbReference>
<keyword evidence="4 8" id="KW-1133">Transmembrane helix</keyword>
<comment type="subcellular location">
    <subcellularLocation>
        <location evidence="1">Membrane</location>
        <topology evidence="1">Multi-pass membrane protein</topology>
    </subcellularLocation>
</comment>
<organism evidence="11 12">
    <name type="scientific">Nitrosotalea sinensis</name>
    <dbReference type="NCBI Taxonomy" id="1499975"/>
    <lineage>
        <taxon>Archaea</taxon>
        <taxon>Nitrososphaerota</taxon>
        <taxon>Nitrososphaeria</taxon>
        <taxon>Nitrosotaleales</taxon>
        <taxon>Nitrosotaleaceae</taxon>
        <taxon>Nitrosotalea</taxon>
    </lineage>
</organism>
<keyword evidence="3" id="KW-0677">Repeat</keyword>
<gene>
    <name evidence="11" type="ORF">NSIN_30221</name>
</gene>
<protein>
    <recommendedName>
        <fullName evidence="13">HlyC/CorC family transporter</fullName>
    </recommendedName>
</protein>
<keyword evidence="5 7" id="KW-0129">CBS domain</keyword>
<evidence type="ECO:0000256" key="3">
    <source>
        <dbReference type="ARBA" id="ARBA00022737"/>
    </source>
</evidence>
<evidence type="ECO:0000313" key="11">
    <source>
        <dbReference type="EMBL" id="SHO46642.1"/>
    </source>
</evidence>
<dbReference type="GO" id="GO:0050660">
    <property type="term" value="F:flavin adenine dinucleotide binding"/>
    <property type="evidence" value="ECO:0007669"/>
    <property type="project" value="InterPro"/>
</dbReference>
<dbReference type="EMBL" id="FRFC01000004">
    <property type="protein sequence ID" value="SHO46642.1"/>
    <property type="molecule type" value="Genomic_DNA"/>
</dbReference>
<dbReference type="InterPro" id="IPR000644">
    <property type="entry name" value="CBS_dom"/>
</dbReference>
<accession>A0A2H1EI55</accession>
<dbReference type="Gene3D" id="3.30.465.10">
    <property type="match status" value="1"/>
</dbReference>
<dbReference type="RefSeq" id="WP_101010462.1">
    <property type="nucleotide sequence ID" value="NZ_FRFC01000004.1"/>
</dbReference>
<proteinExistence type="predicted"/>
<dbReference type="InterPro" id="IPR016169">
    <property type="entry name" value="FAD-bd_PCMH_sub2"/>
</dbReference>
<dbReference type="Proteomes" id="UP000232412">
    <property type="component" value="Unassembled WGS sequence"/>
</dbReference>
<keyword evidence="6 8" id="KW-0472">Membrane</keyword>
<dbReference type="Pfam" id="PF03471">
    <property type="entry name" value="CorC_HlyC"/>
    <property type="match status" value="1"/>
</dbReference>
<dbReference type="FunFam" id="3.10.580.10:FF:000002">
    <property type="entry name" value="Magnesium/cobalt efflux protein CorC"/>
    <property type="match status" value="1"/>
</dbReference>
<reference evidence="12" key="1">
    <citation type="submission" date="2016-12" db="EMBL/GenBank/DDBJ databases">
        <authorList>
            <person name="Herbold C."/>
        </authorList>
    </citation>
    <scope>NUCLEOTIDE SEQUENCE [LARGE SCALE GENOMIC DNA]</scope>
</reference>
<feature type="transmembrane region" description="Helical" evidence="8">
    <location>
        <begin position="123"/>
        <end position="145"/>
    </location>
</feature>
<dbReference type="SUPFAM" id="SSF54631">
    <property type="entry name" value="CBS-domain pair"/>
    <property type="match status" value="1"/>
</dbReference>
<dbReference type="PROSITE" id="PS51846">
    <property type="entry name" value="CNNM"/>
    <property type="match status" value="1"/>
</dbReference>
<feature type="domain" description="CBS" evidence="9">
    <location>
        <begin position="271"/>
        <end position="328"/>
    </location>
</feature>
<dbReference type="InterPro" id="IPR005170">
    <property type="entry name" value="Transptr-assoc_dom"/>
</dbReference>
<evidence type="ECO:0000256" key="1">
    <source>
        <dbReference type="ARBA" id="ARBA00004141"/>
    </source>
</evidence>
<sequence>MDVVMIFKIILLALLVSLSALFSGAEVALIGTNKAKVNQLVKDKVRGSASLAKLKSNPNRMLATINLGTALANVGSSALATEIALGLLGNNGLAISIGIMTFILLVFGENAPKSYCNANPVKVSLWISGVTLTFSYIFYPFVIVFEKITHAILWMLKSPYHPPPVTEQEIYNVIEQGLEDKALKKHERELVHGALKFDDIVIRAVMTPRTKMFMLPAKMILFDAMPLISKSGYSRIPLYKDTPDQIVGILNVRDLLKNLERDEKIITLESLGRKPIFVSQEQRISKLLKEMQGRQTHMAIVVDEFGGVEGCVTLEDLLEEIVGEIMDETDMEELNFKMLDKNTMLASGDVEIDTVNEVLKSDIPQGDDYSTLNGLFHDKLKDIPRKGDRVVMESIKMTVEDTANNQATKIKIEKLPSSD</sequence>
<dbReference type="PANTHER" id="PTHR22777:SF17">
    <property type="entry name" value="UPF0053 PROTEIN SLL0260"/>
    <property type="match status" value="1"/>
</dbReference>
<evidence type="ECO:0000256" key="8">
    <source>
        <dbReference type="SAM" id="Phobius"/>
    </source>
</evidence>
<dbReference type="InterPro" id="IPR046342">
    <property type="entry name" value="CBS_dom_sf"/>
</dbReference>
<dbReference type="SMART" id="SM00116">
    <property type="entry name" value="CBS"/>
    <property type="match status" value="2"/>
</dbReference>
<evidence type="ECO:0000259" key="9">
    <source>
        <dbReference type="PROSITE" id="PS51371"/>
    </source>
</evidence>
<feature type="domain" description="CBS" evidence="9">
    <location>
        <begin position="206"/>
        <end position="265"/>
    </location>
</feature>
<dbReference type="CDD" id="cd04590">
    <property type="entry name" value="CBS_pair_CorC_HlyC_assoc"/>
    <property type="match status" value="1"/>
</dbReference>
<evidence type="ECO:0000313" key="12">
    <source>
        <dbReference type="Proteomes" id="UP000232412"/>
    </source>
</evidence>
<evidence type="ECO:0000259" key="10">
    <source>
        <dbReference type="PROSITE" id="PS51846"/>
    </source>
</evidence>
<dbReference type="InterPro" id="IPR036318">
    <property type="entry name" value="FAD-bd_PCMH-like_sf"/>
</dbReference>
<dbReference type="InterPro" id="IPR002550">
    <property type="entry name" value="CNNM"/>
</dbReference>
<keyword evidence="2 8" id="KW-0812">Transmembrane</keyword>
<dbReference type="PROSITE" id="PS51371">
    <property type="entry name" value="CBS"/>
    <property type="match status" value="2"/>
</dbReference>
<keyword evidence="12" id="KW-1185">Reference proteome</keyword>
<evidence type="ECO:0000256" key="6">
    <source>
        <dbReference type="ARBA" id="ARBA00023136"/>
    </source>
</evidence>
<dbReference type="InterPro" id="IPR044751">
    <property type="entry name" value="Ion_transp-like_CBS"/>
</dbReference>
<dbReference type="AlphaFoldDB" id="A0A2H1EI55"/>
<dbReference type="Gene3D" id="3.10.580.10">
    <property type="entry name" value="CBS-domain"/>
    <property type="match status" value="1"/>
</dbReference>